<gene>
    <name evidence="5" type="primary">pabC</name>
    <name evidence="5" type="ORF">NK662_21785</name>
</gene>
<accession>A0AA41X930</accession>
<dbReference type="FunFam" id="3.20.10.10:FF:000002">
    <property type="entry name" value="D-alanine aminotransferase"/>
    <property type="match status" value="1"/>
</dbReference>
<evidence type="ECO:0000313" key="5">
    <source>
        <dbReference type="EMBL" id="MCP8971159.1"/>
    </source>
</evidence>
<dbReference type="GO" id="GO:0046394">
    <property type="term" value="P:carboxylic acid biosynthetic process"/>
    <property type="evidence" value="ECO:0007669"/>
    <property type="project" value="UniProtKB-ARBA"/>
</dbReference>
<dbReference type="RefSeq" id="WP_254761087.1">
    <property type="nucleotide sequence ID" value="NZ_JANCLT010000020.1"/>
</dbReference>
<keyword evidence="4" id="KW-0663">Pyridoxal phosphate</keyword>
<dbReference type="SUPFAM" id="SSF56752">
    <property type="entry name" value="D-aminoacid aminotransferase-like PLP-dependent enzymes"/>
    <property type="match status" value="1"/>
</dbReference>
<evidence type="ECO:0000256" key="1">
    <source>
        <dbReference type="ARBA" id="ARBA00001933"/>
    </source>
</evidence>
<dbReference type="NCBIfam" id="NF005800">
    <property type="entry name" value="PRK07650.1"/>
    <property type="match status" value="1"/>
</dbReference>
<dbReference type="PANTHER" id="PTHR42743:SF11">
    <property type="entry name" value="AMINODEOXYCHORISMATE LYASE"/>
    <property type="match status" value="1"/>
</dbReference>
<dbReference type="GO" id="GO:0008696">
    <property type="term" value="F:4-amino-4-deoxychorismate lyase activity"/>
    <property type="evidence" value="ECO:0007669"/>
    <property type="project" value="UniProtKB-EC"/>
</dbReference>
<evidence type="ECO:0000256" key="4">
    <source>
        <dbReference type="ARBA" id="ARBA00022898"/>
    </source>
</evidence>
<comment type="subunit">
    <text evidence="3">Homodimer.</text>
</comment>
<dbReference type="InterPro" id="IPR050571">
    <property type="entry name" value="Class-IV_PLP-Dep_Aminotrnsfr"/>
</dbReference>
<dbReference type="Proteomes" id="UP001156102">
    <property type="component" value="Unassembled WGS sequence"/>
</dbReference>
<comment type="cofactor">
    <cofactor evidence="1">
        <name>pyridoxal 5'-phosphate</name>
        <dbReference type="ChEBI" id="CHEBI:597326"/>
    </cofactor>
</comment>
<comment type="caution">
    <text evidence="5">The sequence shown here is derived from an EMBL/GenBank/DDBJ whole genome shotgun (WGS) entry which is preliminary data.</text>
</comment>
<dbReference type="InterPro" id="IPR036038">
    <property type="entry name" value="Aminotransferase-like"/>
</dbReference>
<dbReference type="Gene3D" id="3.20.10.10">
    <property type="entry name" value="D-amino Acid Aminotransferase, subunit A, domain 2"/>
    <property type="match status" value="1"/>
</dbReference>
<keyword evidence="5" id="KW-0456">Lyase</keyword>
<protein>
    <submittedName>
        <fullName evidence="5">Aminodeoxychorismate lyase</fullName>
        <ecNumber evidence="5">4.1.3.38</ecNumber>
    </submittedName>
</protein>
<evidence type="ECO:0000256" key="2">
    <source>
        <dbReference type="ARBA" id="ARBA00009320"/>
    </source>
</evidence>
<comment type="similarity">
    <text evidence="2">Belongs to the class-IV pyridoxal-phosphate-dependent aminotransferase family.</text>
</comment>
<dbReference type="GO" id="GO:0005829">
    <property type="term" value="C:cytosol"/>
    <property type="evidence" value="ECO:0007669"/>
    <property type="project" value="TreeGrafter"/>
</dbReference>
<name>A0AA41X930_9BACI</name>
<dbReference type="InterPro" id="IPR001544">
    <property type="entry name" value="Aminotrans_IV"/>
</dbReference>
<organism evidence="5 6">
    <name type="scientific">Ectobacillus ponti</name>
    <dbReference type="NCBI Taxonomy" id="2961894"/>
    <lineage>
        <taxon>Bacteria</taxon>
        <taxon>Bacillati</taxon>
        <taxon>Bacillota</taxon>
        <taxon>Bacilli</taxon>
        <taxon>Bacillales</taxon>
        <taxon>Bacillaceae</taxon>
        <taxon>Ectobacillus</taxon>
    </lineage>
</organism>
<dbReference type="GO" id="GO:0008652">
    <property type="term" value="P:amino acid biosynthetic process"/>
    <property type="evidence" value="ECO:0007669"/>
    <property type="project" value="UniProtKB-ARBA"/>
</dbReference>
<proteinExistence type="inferred from homology"/>
<evidence type="ECO:0000313" key="6">
    <source>
        <dbReference type="Proteomes" id="UP001156102"/>
    </source>
</evidence>
<evidence type="ECO:0000256" key="3">
    <source>
        <dbReference type="ARBA" id="ARBA00011738"/>
    </source>
</evidence>
<dbReference type="InterPro" id="IPR043132">
    <property type="entry name" value="BCAT-like_C"/>
</dbReference>
<dbReference type="InterPro" id="IPR043131">
    <property type="entry name" value="BCAT-like_N"/>
</dbReference>
<keyword evidence="6" id="KW-1185">Reference proteome</keyword>
<reference evidence="5" key="1">
    <citation type="submission" date="2022-07" db="EMBL/GenBank/DDBJ databases">
        <authorList>
            <person name="Li W.-J."/>
            <person name="Deng Q.-Q."/>
        </authorList>
    </citation>
    <scope>NUCLEOTIDE SEQUENCE</scope>
    <source>
        <strain evidence="5">SYSU M60031</strain>
    </source>
</reference>
<dbReference type="PANTHER" id="PTHR42743">
    <property type="entry name" value="AMINO-ACID AMINOTRANSFERASE"/>
    <property type="match status" value="1"/>
</dbReference>
<dbReference type="AlphaFoldDB" id="A0AA41X930"/>
<dbReference type="EC" id="4.1.3.38" evidence="5"/>
<dbReference type="Gene3D" id="3.30.470.10">
    <property type="match status" value="1"/>
</dbReference>
<sequence>MLIYLNGEVLPAAEARISPYDHGFLYGLGVFETFRTYDGHPFLLHDHFERLMAALSALQIRLGMTREQMGEIVGMLLEANGLQDAYIRFNVSAGSGEVGLQTDAYEQPTVIVFVKPLPPAGTGMAEKEGILLEQRRNTPEGEFRLKSHHYLNSILGKREAGPGLQREGLFLTGEGHVAEGVTSNIFFVKEGVLCTPSLDTGILNGITRELVLALAAKLGIRTEVGLFRPEQLLGAEEIFVTNSVQEIVPLSSVQQISFPGKDGRITRALFQEYIKHRHTLWSKQDL</sequence>
<dbReference type="Pfam" id="PF01063">
    <property type="entry name" value="Aminotran_4"/>
    <property type="match status" value="1"/>
</dbReference>
<dbReference type="EMBL" id="JANCLT010000020">
    <property type="protein sequence ID" value="MCP8971159.1"/>
    <property type="molecule type" value="Genomic_DNA"/>
</dbReference>